<sequence>MRRLGRWPRPRLRLVSLHDRFVTRAEKRAKKGRALAHPGRAARRAARFAVAWAPALQRTAEEALRCVRGTRLEFYRATASTPSLRAERSNPDCHRGGSLDCFVARAPRNDGV</sequence>
<evidence type="ECO:0000313" key="1">
    <source>
        <dbReference type="EMBL" id="RXG91056.1"/>
    </source>
</evidence>
<protein>
    <submittedName>
        <fullName evidence="1">Uncharacterized protein</fullName>
    </submittedName>
</protein>
<gene>
    <name evidence="1" type="ORF">EAS62_25335</name>
</gene>
<accession>A0ABY0DEW5</accession>
<reference evidence="1 2" key="1">
    <citation type="submission" date="2018-10" db="EMBL/GenBank/DDBJ databases">
        <title>Bradyrhizobium sp. nov., isolated from effective nodules of peanut in China.</title>
        <authorList>
            <person name="Li Y."/>
        </authorList>
    </citation>
    <scope>NUCLEOTIDE SEQUENCE [LARGE SCALE GENOMIC DNA]</scope>
    <source>
        <strain evidence="1 2">CCBAU 51781</strain>
    </source>
</reference>
<keyword evidence="2" id="KW-1185">Reference proteome</keyword>
<proteinExistence type="predicted"/>
<dbReference type="Proteomes" id="UP000289946">
    <property type="component" value="Unassembled WGS sequence"/>
</dbReference>
<organism evidence="1 2">
    <name type="scientific">Bradyrhizobium zhanjiangense</name>
    <dbReference type="NCBI Taxonomy" id="1325107"/>
    <lineage>
        <taxon>Bacteria</taxon>
        <taxon>Pseudomonadati</taxon>
        <taxon>Pseudomonadota</taxon>
        <taxon>Alphaproteobacteria</taxon>
        <taxon>Hyphomicrobiales</taxon>
        <taxon>Nitrobacteraceae</taxon>
        <taxon>Bradyrhizobium</taxon>
    </lineage>
</organism>
<evidence type="ECO:0000313" key="2">
    <source>
        <dbReference type="Proteomes" id="UP000289946"/>
    </source>
</evidence>
<comment type="caution">
    <text evidence="1">The sequence shown here is derived from an EMBL/GenBank/DDBJ whole genome shotgun (WGS) entry which is preliminary data.</text>
</comment>
<dbReference type="EMBL" id="RDRA01000015">
    <property type="protein sequence ID" value="RXG91056.1"/>
    <property type="molecule type" value="Genomic_DNA"/>
</dbReference>
<name>A0ABY0DEW5_9BRAD</name>